<evidence type="ECO:0000313" key="2">
    <source>
        <dbReference type="Proteomes" id="UP000663869"/>
    </source>
</evidence>
<name>A0A818XC77_9BILA</name>
<organism evidence="1 2">
    <name type="scientific">Rotaria socialis</name>
    <dbReference type="NCBI Taxonomy" id="392032"/>
    <lineage>
        <taxon>Eukaryota</taxon>
        <taxon>Metazoa</taxon>
        <taxon>Spiralia</taxon>
        <taxon>Gnathifera</taxon>
        <taxon>Rotifera</taxon>
        <taxon>Eurotatoria</taxon>
        <taxon>Bdelloidea</taxon>
        <taxon>Philodinida</taxon>
        <taxon>Philodinidae</taxon>
        <taxon>Rotaria</taxon>
    </lineage>
</organism>
<proteinExistence type="predicted"/>
<gene>
    <name evidence="1" type="ORF">FME351_LOCUS30064</name>
</gene>
<sequence length="117" mass="13286">MVLILDLIHVVMKKIPYLVKVYLSSEDETSRSLLTRESALSLNTYRSSLPISTCTTGIWKLSIGCQVANSNKLILSSSCRHEFVSEVQVVTAIKGICLVSWRTDHRFHRTIILYEKT</sequence>
<dbReference type="AlphaFoldDB" id="A0A818XC77"/>
<reference evidence="1" key="1">
    <citation type="submission" date="2021-02" db="EMBL/GenBank/DDBJ databases">
        <authorList>
            <person name="Nowell W R."/>
        </authorList>
    </citation>
    <scope>NUCLEOTIDE SEQUENCE</scope>
</reference>
<dbReference type="EMBL" id="CAJNYU010004266">
    <property type="protein sequence ID" value="CAF3737523.1"/>
    <property type="molecule type" value="Genomic_DNA"/>
</dbReference>
<accession>A0A818XC77</accession>
<protein>
    <submittedName>
        <fullName evidence="1">Uncharacterized protein</fullName>
    </submittedName>
</protein>
<dbReference type="Proteomes" id="UP000663869">
    <property type="component" value="Unassembled WGS sequence"/>
</dbReference>
<comment type="caution">
    <text evidence="1">The sequence shown here is derived from an EMBL/GenBank/DDBJ whole genome shotgun (WGS) entry which is preliminary data.</text>
</comment>
<evidence type="ECO:0000313" key="1">
    <source>
        <dbReference type="EMBL" id="CAF3737523.1"/>
    </source>
</evidence>